<dbReference type="AlphaFoldDB" id="B7TWN3"/>
<evidence type="ECO:0000313" key="7">
    <source>
        <dbReference type="Proteomes" id="UP000807371"/>
    </source>
</evidence>
<feature type="domain" description="N-acetyltransferase" evidence="4">
    <location>
        <begin position="6"/>
        <end position="181"/>
    </location>
</feature>
<dbReference type="PANTHER" id="PTHR43877">
    <property type="entry name" value="AMINOALKYLPHOSPHONATE N-ACETYLTRANSFERASE-RELATED-RELATED"/>
    <property type="match status" value="1"/>
</dbReference>
<sequence>MPAPRLTYRPATPDDEEQLAALDTSFTTDTVHRVTAGPTGFTIRPEPVHPPLTKHFPADDDEDEDDDDAPKHTVVALDGDRVCGFVAVDHEPWNARLTIRDIAVAPTHRGHGIAGELMTRAYAYGRQRGARHVWLEVTHLNAPAIRAYQRMGFTFCGLDTTLYTGTPSEGEIALFMSRSLPTAPDAPGPTSRP</sequence>
<evidence type="ECO:0000256" key="3">
    <source>
        <dbReference type="SAM" id="MobiDB-lite"/>
    </source>
</evidence>
<dbReference type="InterPro" id="IPR016181">
    <property type="entry name" value="Acyl_CoA_acyltransferase"/>
</dbReference>
<dbReference type="CDD" id="cd04301">
    <property type="entry name" value="NAT_SF"/>
    <property type="match status" value="1"/>
</dbReference>
<evidence type="ECO:0000313" key="6">
    <source>
        <dbReference type="EMBL" id="MBH5336250.1"/>
    </source>
</evidence>
<dbReference type="GO" id="GO:0016747">
    <property type="term" value="F:acyltransferase activity, transferring groups other than amino-acyl groups"/>
    <property type="evidence" value="ECO:0007669"/>
    <property type="project" value="InterPro"/>
</dbReference>
<evidence type="ECO:0000256" key="1">
    <source>
        <dbReference type="ARBA" id="ARBA00022679"/>
    </source>
</evidence>
<dbReference type="InterPro" id="IPR050832">
    <property type="entry name" value="Bact_Acetyltransf"/>
</dbReference>
<reference evidence="6 7" key="2">
    <citation type="submission" date="2020-09" db="EMBL/GenBank/DDBJ databases">
        <title>Biosynthesis of the nuclear factor of activated T cells inhibitor NFAT-133 and its congeners in Streptomyces pactum.</title>
        <authorList>
            <person name="Zhou W."/>
            <person name="Posri P."/>
            <person name="Abugrain M.E."/>
            <person name="Weisberg A.J."/>
            <person name="Chang J.H."/>
            <person name="Mahmud T."/>
        </authorList>
    </citation>
    <scope>NUCLEOTIDE SEQUENCE [LARGE SCALE GENOMIC DNA]</scope>
    <source>
        <strain evidence="6 7">ATCC 27456</strain>
    </source>
</reference>
<accession>B7TWN3</accession>
<evidence type="ECO:0000256" key="2">
    <source>
        <dbReference type="ARBA" id="ARBA00023315"/>
    </source>
</evidence>
<keyword evidence="1 5" id="KW-0808">Transferase</keyword>
<feature type="compositionally biased region" description="Acidic residues" evidence="3">
    <location>
        <begin position="59"/>
        <end position="68"/>
    </location>
</feature>
<proteinExistence type="predicted"/>
<dbReference type="SUPFAM" id="SSF55729">
    <property type="entry name" value="Acyl-CoA N-acyltransferases (Nat)"/>
    <property type="match status" value="1"/>
</dbReference>
<dbReference type="Proteomes" id="UP000807371">
    <property type="component" value="Unassembled WGS sequence"/>
</dbReference>
<keyword evidence="7" id="KW-1185">Reference proteome</keyword>
<dbReference type="RefSeq" id="WP_197989688.1">
    <property type="nucleotide sequence ID" value="NZ_JACYXC010000001.1"/>
</dbReference>
<reference evidence="5" key="1">
    <citation type="submission" date="2008-10" db="EMBL/GenBank/DDBJ databases">
        <title>Deciphering pactamycin biosynthesis and engineered production of new pactamycin analogs.</title>
        <authorList>
            <person name="Ito T."/>
            <person name="Roongsawang N."/>
            <person name="Shirasaka N."/>
            <person name="Lu W."/>
            <person name="Flatt P."/>
            <person name="Kasanah N."/>
            <person name="Miranda C."/>
            <person name="Mahmud T."/>
        </authorList>
    </citation>
    <scope>NUCLEOTIDE SEQUENCE</scope>
    <source>
        <strain evidence="5">ATCC 27456</strain>
    </source>
</reference>
<dbReference type="InterPro" id="IPR000182">
    <property type="entry name" value="GNAT_dom"/>
</dbReference>
<evidence type="ECO:0000313" key="5">
    <source>
        <dbReference type="EMBL" id="ACJ24884.1"/>
    </source>
</evidence>
<feature type="region of interest" description="Disordered" evidence="3">
    <location>
        <begin position="38"/>
        <end position="71"/>
    </location>
</feature>
<keyword evidence="2" id="KW-0012">Acyltransferase</keyword>
<protein>
    <submittedName>
        <fullName evidence="6">GNAT family N-acetyltransferase</fullName>
    </submittedName>
    <submittedName>
        <fullName evidence="5">Nourseothricin acetyltransferase-like protein</fullName>
    </submittedName>
</protein>
<name>B7TWN3_9ACTN</name>
<organism evidence="5">
    <name type="scientific">Streptomyces pactum</name>
    <dbReference type="NCBI Taxonomy" id="68249"/>
    <lineage>
        <taxon>Bacteria</taxon>
        <taxon>Bacillati</taxon>
        <taxon>Actinomycetota</taxon>
        <taxon>Actinomycetes</taxon>
        <taxon>Kitasatosporales</taxon>
        <taxon>Streptomycetaceae</taxon>
        <taxon>Streptomyces</taxon>
    </lineage>
</organism>
<dbReference type="Pfam" id="PF00583">
    <property type="entry name" value="Acetyltransf_1"/>
    <property type="match status" value="1"/>
</dbReference>
<dbReference type="EMBL" id="JACYXC010000001">
    <property type="protein sequence ID" value="MBH5336250.1"/>
    <property type="molecule type" value="Genomic_DNA"/>
</dbReference>
<gene>
    <name evidence="6" type="ORF">IHE55_16255</name>
</gene>
<dbReference type="PROSITE" id="PS51186">
    <property type="entry name" value="GNAT"/>
    <property type="match status" value="1"/>
</dbReference>
<evidence type="ECO:0000259" key="4">
    <source>
        <dbReference type="PROSITE" id="PS51186"/>
    </source>
</evidence>
<dbReference type="Gene3D" id="3.40.630.30">
    <property type="match status" value="1"/>
</dbReference>
<dbReference type="EMBL" id="FJ392609">
    <property type="protein sequence ID" value="ACJ24884.1"/>
    <property type="molecule type" value="Genomic_DNA"/>
</dbReference>